<sequence>MKICTRKLMTVTEMKTKALFDKNVILIPVMVLGITVIMKLVYSAMLDGKEIPPMLLGVILNLGLTMNITMTGTVVTSTLLAQEKEKHTLRTLMTSSVSGVEFFLGSMIPPLAEIMLVNIILIPLSGISFAAINLGMYVLATLLASLTSCILGMLVGIFARSQMSAGTLTTPLILVFMLVPTFASIVPSIQKVSRFLYTGVIAEMASAYASGKTFHMSALHMIVLAGEILLAFLLFLLCYKKNGYEKE</sequence>
<evidence type="ECO:0000256" key="4">
    <source>
        <dbReference type="ARBA" id="ARBA00023136"/>
    </source>
</evidence>
<accession>A0A2Y9BBX7</accession>
<feature type="transmembrane region" description="Helical" evidence="5">
    <location>
        <begin position="218"/>
        <end position="239"/>
    </location>
</feature>
<evidence type="ECO:0000256" key="2">
    <source>
        <dbReference type="ARBA" id="ARBA00022692"/>
    </source>
</evidence>
<dbReference type="OrthoDB" id="3182222at2"/>
<dbReference type="GO" id="GO:0140359">
    <property type="term" value="F:ABC-type transporter activity"/>
    <property type="evidence" value="ECO:0007669"/>
    <property type="project" value="InterPro"/>
</dbReference>
<evidence type="ECO:0000256" key="5">
    <source>
        <dbReference type="SAM" id="Phobius"/>
    </source>
</evidence>
<feature type="transmembrane region" description="Helical" evidence="5">
    <location>
        <begin position="171"/>
        <end position="189"/>
    </location>
</feature>
<protein>
    <submittedName>
        <fullName evidence="7">ABC-2 type transport system permease protein</fullName>
    </submittedName>
</protein>
<feature type="domain" description="ABC-2 type transporter transmembrane" evidence="6">
    <location>
        <begin position="29"/>
        <end position="197"/>
    </location>
</feature>
<feature type="transmembrane region" description="Helical" evidence="5">
    <location>
        <begin position="134"/>
        <end position="159"/>
    </location>
</feature>
<comment type="subcellular location">
    <subcellularLocation>
        <location evidence="1">Membrane</location>
        <topology evidence="1">Multi-pass membrane protein</topology>
    </subcellularLocation>
</comment>
<reference evidence="7 8" key="1">
    <citation type="submission" date="2018-05" db="EMBL/GenBank/DDBJ databases">
        <title>The Hungate 1000. A catalogue of reference genomes from the rumen microbiome.</title>
        <authorList>
            <person name="Kelly W."/>
        </authorList>
    </citation>
    <scope>NUCLEOTIDE SEQUENCE [LARGE SCALE GENOMIC DNA]</scope>
    <source>
        <strain evidence="7 8">NLAE-zl-C242</strain>
    </source>
</reference>
<dbReference type="GO" id="GO:0016020">
    <property type="term" value="C:membrane"/>
    <property type="evidence" value="ECO:0007669"/>
    <property type="project" value="UniProtKB-SubCell"/>
</dbReference>
<dbReference type="Pfam" id="PF01061">
    <property type="entry name" value="ABC2_membrane"/>
    <property type="match status" value="1"/>
</dbReference>
<feature type="transmembrane region" description="Helical" evidence="5">
    <location>
        <begin position="24"/>
        <end position="42"/>
    </location>
</feature>
<organism evidence="7 8">
    <name type="scientific">Faecalicatena orotica</name>
    <dbReference type="NCBI Taxonomy" id="1544"/>
    <lineage>
        <taxon>Bacteria</taxon>
        <taxon>Bacillati</taxon>
        <taxon>Bacillota</taxon>
        <taxon>Clostridia</taxon>
        <taxon>Lachnospirales</taxon>
        <taxon>Lachnospiraceae</taxon>
        <taxon>Faecalicatena</taxon>
    </lineage>
</organism>
<name>A0A2Y9BBX7_9FIRM</name>
<evidence type="ECO:0000313" key="7">
    <source>
        <dbReference type="EMBL" id="PWJ30944.1"/>
    </source>
</evidence>
<dbReference type="AlphaFoldDB" id="A0A2Y9BBX7"/>
<evidence type="ECO:0000256" key="1">
    <source>
        <dbReference type="ARBA" id="ARBA00004141"/>
    </source>
</evidence>
<keyword evidence="2 5" id="KW-0812">Transmembrane</keyword>
<comment type="caution">
    <text evidence="7">The sequence shown here is derived from an EMBL/GenBank/DDBJ whole genome shotgun (WGS) entry which is preliminary data.</text>
</comment>
<dbReference type="Proteomes" id="UP000245845">
    <property type="component" value="Unassembled WGS sequence"/>
</dbReference>
<evidence type="ECO:0000256" key="3">
    <source>
        <dbReference type="ARBA" id="ARBA00022989"/>
    </source>
</evidence>
<evidence type="ECO:0000313" key="8">
    <source>
        <dbReference type="Proteomes" id="UP000245845"/>
    </source>
</evidence>
<keyword evidence="4 5" id="KW-0472">Membrane</keyword>
<dbReference type="InterPro" id="IPR013525">
    <property type="entry name" value="ABC2_TM"/>
</dbReference>
<evidence type="ECO:0000259" key="6">
    <source>
        <dbReference type="Pfam" id="PF01061"/>
    </source>
</evidence>
<keyword evidence="3 5" id="KW-1133">Transmembrane helix</keyword>
<feature type="transmembrane region" description="Helical" evidence="5">
    <location>
        <begin position="102"/>
        <end position="122"/>
    </location>
</feature>
<gene>
    <name evidence="7" type="ORF">A8806_103353</name>
</gene>
<proteinExistence type="predicted"/>
<dbReference type="EMBL" id="QGDL01000003">
    <property type="protein sequence ID" value="PWJ30944.1"/>
    <property type="molecule type" value="Genomic_DNA"/>
</dbReference>
<feature type="transmembrane region" description="Helical" evidence="5">
    <location>
        <begin position="54"/>
        <end position="81"/>
    </location>
</feature>
<dbReference type="RefSeq" id="WP_109730557.1">
    <property type="nucleotide sequence ID" value="NZ_BAAACK010000004.1"/>
</dbReference>
<keyword evidence="8" id="KW-1185">Reference proteome</keyword>